<sequence length="356" mass="40138">MKKILIIEDNEDVRENTAEILKLSNYSVNTAENGKIGIKKAKQWLPDVIICDIMMPEFDGYEVLQNLNKNSKTASIPFIFLTSKSDKTDVRKGMNLGADDYLTKPFSENELLEAIECRLKKHDFLKQQFAQTIEGVSQFIEAASNYLDLDHLSRDYSPQKYNKRDVLYREGNKANSLYYIKSGAVKTFKTTEKGKEFVTGLCSAGHFVGQLSLLSDHGSYIESAAILEDAELYEIPKSDFINLIHSNKDIANKFVSLISNNLVDVQEQMVNVAYATVRQRVAKALLDIHNKHILCNNEHYGISIAREDFAGLIGTATETAIRMLTEFKDQGFITIGNARKIIIEDKEALEDIALFG</sequence>
<dbReference type="CDD" id="cd00038">
    <property type="entry name" value="CAP_ED"/>
    <property type="match status" value="1"/>
</dbReference>
<protein>
    <submittedName>
        <fullName evidence="10">Response regulator</fullName>
    </submittedName>
</protein>
<feature type="domain" description="Cyclic nucleotide-binding" evidence="7">
    <location>
        <begin position="161"/>
        <end position="261"/>
    </location>
</feature>
<dbReference type="RefSeq" id="WP_415863083.1">
    <property type="nucleotide sequence ID" value="NZ_CP134536.1"/>
</dbReference>
<keyword evidence="2" id="KW-0902">Two-component regulatory system</keyword>
<dbReference type="SMART" id="SM00100">
    <property type="entry name" value="cNMP"/>
    <property type="match status" value="1"/>
</dbReference>
<dbReference type="Proteomes" id="UP001302806">
    <property type="component" value="Chromosome"/>
</dbReference>
<dbReference type="InterPro" id="IPR036390">
    <property type="entry name" value="WH_DNA-bd_sf"/>
</dbReference>
<dbReference type="Pfam" id="PF13545">
    <property type="entry name" value="HTH_Crp_2"/>
    <property type="match status" value="1"/>
</dbReference>
<dbReference type="InterPro" id="IPR000595">
    <property type="entry name" value="cNMP-bd_dom"/>
</dbReference>
<dbReference type="Gene3D" id="1.10.10.10">
    <property type="entry name" value="Winged helix-like DNA-binding domain superfamily/Winged helix DNA-binding domain"/>
    <property type="match status" value="1"/>
</dbReference>
<evidence type="ECO:0000256" key="4">
    <source>
        <dbReference type="ARBA" id="ARBA00023125"/>
    </source>
</evidence>
<evidence type="ECO:0000313" key="13">
    <source>
        <dbReference type="Proteomes" id="UP001303407"/>
    </source>
</evidence>
<dbReference type="SMART" id="SM00419">
    <property type="entry name" value="HTH_CRP"/>
    <property type="match status" value="1"/>
</dbReference>
<keyword evidence="3" id="KW-0805">Transcription regulation</keyword>
<keyword evidence="5" id="KW-0804">Transcription</keyword>
<keyword evidence="4" id="KW-0238">DNA-binding</keyword>
<evidence type="ECO:0000313" key="12">
    <source>
        <dbReference type="Proteomes" id="UP001302806"/>
    </source>
</evidence>
<organism evidence="10 12">
    <name type="scientific">Thalassobellus suaedae</name>
    <dbReference type="NCBI Taxonomy" id="3074124"/>
    <lineage>
        <taxon>Bacteria</taxon>
        <taxon>Pseudomonadati</taxon>
        <taxon>Bacteroidota</taxon>
        <taxon>Flavobacteriia</taxon>
        <taxon>Flavobacteriales</taxon>
        <taxon>Flavobacteriaceae</taxon>
        <taxon>Thalassobellus</taxon>
    </lineage>
</organism>
<dbReference type="PANTHER" id="PTHR48111:SF4">
    <property type="entry name" value="DNA-BINDING DUAL TRANSCRIPTIONAL REGULATOR OMPR"/>
    <property type="match status" value="1"/>
</dbReference>
<dbReference type="PROSITE" id="PS50110">
    <property type="entry name" value="RESPONSE_REGULATORY"/>
    <property type="match status" value="1"/>
</dbReference>
<dbReference type="InterPro" id="IPR039420">
    <property type="entry name" value="WalR-like"/>
</dbReference>
<dbReference type="SUPFAM" id="SSF52172">
    <property type="entry name" value="CheY-like"/>
    <property type="match status" value="1"/>
</dbReference>
<dbReference type="PROSITE" id="PS50042">
    <property type="entry name" value="CNMP_BINDING_3"/>
    <property type="match status" value="1"/>
</dbReference>
<gene>
    <name evidence="11" type="ORF">RHP49_02365</name>
    <name evidence="10" type="ORF">RHP51_11325</name>
</gene>
<dbReference type="EMBL" id="CP134537">
    <property type="protein sequence ID" value="WNH07787.1"/>
    <property type="molecule type" value="Genomic_DNA"/>
</dbReference>
<dbReference type="PANTHER" id="PTHR48111">
    <property type="entry name" value="REGULATOR OF RPOS"/>
    <property type="match status" value="1"/>
</dbReference>
<accession>A0ABY9XPH4</accession>
<dbReference type="Pfam" id="PF00072">
    <property type="entry name" value="Response_reg"/>
    <property type="match status" value="1"/>
</dbReference>
<dbReference type="InterPro" id="IPR011006">
    <property type="entry name" value="CheY-like_superfamily"/>
</dbReference>
<dbReference type="SMART" id="SM00448">
    <property type="entry name" value="REC"/>
    <property type="match status" value="1"/>
</dbReference>
<dbReference type="InterPro" id="IPR036388">
    <property type="entry name" value="WH-like_DNA-bd_sf"/>
</dbReference>
<dbReference type="InterPro" id="IPR018490">
    <property type="entry name" value="cNMP-bd_dom_sf"/>
</dbReference>
<feature type="modified residue" description="4-aspartylphosphate" evidence="6">
    <location>
        <position position="52"/>
    </location>
</feature>
<name>A0ABY9XPH4_9FLAO</name>
<dbReference type="PROSITE" id="PS51063">
    <property type="entry name" value="HTH_CRP_2"/>
    <property type="match status" value="1"/>
</dbReference>
<dbReference type="SUPFAM" id="SSF46785">
    <property type="entry name" value="Winged helix' DNA-binding domain"/>
    <property type="match status" value="1"/>
</dbReference>
<evidence type="ECO:0000313" key="10">
    <source>
        <dbReference type="EMBL" id="WNH07787.1"/>
    </source>
</evidence>
<dbReference type="InterPro" id="IPR001789">
    <property type="entry name" value="Sig_transdc_resp-reg_receiver"/>
</dbReference>
<dbReference type="SUPFAM" id="SSF51206">
    <property type="entry name" value="cAMP-binding domain-like"/>
    <property type="match status" value="1"/>
</dbReference>
<evidence type="ECO:0000256" key="5">
    <source>
        <dbReference type="ARBA" id="ARBA00023163"/>
    </source>
</evidence>
<dbReference type="InterPro" id="IPR012318">
    <property type="entry name" value="HTH_CRP"/>
</dbReference>
<evidence type="ECO:0000256" key="2">
    <source>
        <dbReference type="ARBA" id="ARBA00023012"/>
    </source>
</evidence>
<dbReference type="Proteomes" id="UP001303407">
    <property type="component" value="Chromosome"/>
</dbReference>
<evidence type="ECO:0000256" key="1">
    <source>
        <dbReference type="ARBA" id="ARBA00022553"/>
    </source>
</evidence>
<keyword evidence="13" id="KW-1185">Reference proteome</keyword>
<dbReference type="CDD" id="cd17574">
    <property type="entry name" value="REC_OmpR"/>
    <property type="match status" value="1"/>
</dbReference>
<dbReference type="EMBL" id="CP134536">
    <property type="protein sequence ID" value="WNH13105.1"/>
    <property type="molecule type" value="Genomic_DNA"/>
</dbReference>
<proteinExistence type="predicted"/>
<dbReference type="InterPro" id="IPR014710">
    <property type="entry name" value="RmlC-like_jellyroll"/>
</dbReference>
<feature type="domain" description="HTH crp-type" evidence="9">
    <location>
        <begin position="275"/>
        <end position="347"/>
    </location>
</feature>
<evidence type="ECO:0000259" key="8">
    <source>
        <dbReference type="PROSITE" id="PS50110"/>
    </source>
</evidence>
<keyword evidence="1 6" id="KW-0597">Phosphoprotein</keyword>
<dbReference type="Gene3D" id="2.60.120.10">
    <property type="entry name" value="Jelly Rolls"/>
    <property type="match status" value="1"/>
</dbReference>
<reference evidence="12 13" key="1">
    <citation type="submission" date="2023-09" db="EMBL/GenBank/DDBJ databases">
        <title>Thalassobella suaedae gen. nov., sp. nov., a marine bacterium of the family Flavobacteriaceae isolated from a halophyte Suaeda japonica.</title>
        <authorList>
            <person name="Lee S.Y."/>
            <person name="Hwang C.Y."/>
        </authorList>
    </citation>
    <scope>NUCLEOTIDE SEQUENCE [LARGE SCALE GENOMIC DNA]</scope>
    <source>
        <strain evidence="11 13">HL-DH10</strain>
        <strain evidence="10 12">HL-DH14</strain>
    </source>
</reference>
<evidence type="ECO:0000259" key="7">
    <source>
        <dbReference type="PROSITE" id="PS50042"/>
    </source>
</evidence>
<evidence type="ECO:0000313" key="11">
    <source>
        <dbReference type="EMBL" id="WNH13105.1"/>
    </source>
</evidence>
<evidence type="ECO:0000256" key="3">
    <source>
        <dbReference type="ARBA" id="ARBA00023015"/>
    </source>
</evidence>
<feature type="domain" description="Response regulatory" evidence="8">
    <location>
        <begin position="3"/>
        <end position="119"/>
    </location>
</feature>
<dbReference type="Gene3D" id="3.40.50.2300">
    <property type="match status" value="1"/>
</dbReference>
<dbReference type="Pfam" id="PF00027">
    <property type="entry name" value="cNMP_binding"/>
    <property type="match status" value="1"/>
</dbReference>
<evidence type="ECO:0000259" key="9">
    <source>
        <dbReference type="PROSITE" id="PS51063"/>
    </source>
</evidence>
<evidence type="ECO:0000256" key="6">
    <source>
        <dbReference type="PROSITE-ProRule" id="PRU00169"/>
    </source>
</evidence>